<name>A0A972K0L7_9BACL</name>
<evidence type="ECO:0000313" key="2">
    <source>
        <dbReference type="EMBL" id="NOU93955.1"/>
    </source>
</evidence>
<dbReference type="InterPro" id="IPR050490">
    <property type="entry name" value="Bact_solute-bd_prot1"/>
</dbReference>
<reference evidence="2" key="1">
    <citation type="submission" date="2019-10" db="EMBL/GenBank/DDBJ databases">
        <title>Description of Paenibacillus glebae sp. nov.</title>
        <authorList>
            <person name="Carlier A."/>
            <person name="Qi S."/>
        </authorList>
    </citation>
    <scope>NUCLEOTIDE SEQUENCE</scope>
    <source>
        <strain evidence="2">LMG 31456</strain>
    </source>
</reference>
<accession>A0A972K0L7</accession>
<keyword evidence="1" id="KW-0472">Membrane</keyword>
<organism evidence="2 3">
    <name type="scientific">Paenibacillus foliorum</name>
    <dbReference type="NCBI Taxonomy" id="2654974"/>
    <lineage>
        <taxon>Bacteria</taxon>
        <taxon>Bacillati</taxon>
        <taxon>Bacillota</taxon>
        <taxon>Bacilli</taxon>
        <taxon>Bacillales</taxon>
        <taxon>Paenibacillaceae</taxon>
        <taxon>Paenibacillus</taxon>
    </lineage>
</organism>
<keyword evidence="1" id="KW-1133">Transmembrane helix</keyword>
<dbReference type="Pfam" id="PF13416">
    <property type="entry name" value="SBP_bac_8"/>
    <property type="match status" value="1"/>
</dbReference>
<dbReference type="PANTHER" id="PTHR43649">
    <property type="entry name" value="ARABINOSE-BINDING PROTEIN-RELATED"/>
    <property type="match status" value="1"/>
</dbReference>
<dbReference type="PANTHER" id="PTHR43649:SF12">
    <property type="entry name" value="DIACETYLCHITOBIOSE BINDING PROTEIN DASA"/>
    <property type="match status" value="1"/>
</dbReference>
<sequence length="405" mass="46431">MRKQQWLLAIAVLLTFVCAGAGYFLWYNPQDKASPRKDIEIVTLTIWVYSKEWSQLLTDFQRKNPQISMDIRTFRSSEQLLNELVAAVSANTGPQLAEVHSFYGITQLADSEAIVPLENWVDSSLIVPAFSAPFQYKGHEWAVPLGGSLPVLFYKEDLSKREVMEPRVYAGWDEVIEAAERMIKDSGNGAEEKNGLAIDTELPWYFENLYYNPADQKEWETAGPALALWEDWVHRRKVMEPLNHHMAASKFINGRVGFFVSSSDKLPIVERYVGGKFVFRMSDFPPLTGQGIVPKVDGMVVLKSDSTKEKAEQAFIRYMMEDQTQMNIWRNMGIVPSRIETIGKLREGNTDPQRKRLLDAALLLRAKFPSPMDSIRWKKRNEVLEQLELLPGRPLTEWEQKMVIP</sequence>
<dbReference type="SUPFAM" id="SSF53850">
    <property type="entry name" value="Periplasmic binding protein-like II"/>
    <property type="match status" value="1"/>
</dbReference>
<feature type="transmembrane region" description="Helical" evidence="1">
    <location>
        <begin position="7"/>
        <end position="27"/>
    </location>
</feature>
<protein>
    <submittedName>
        <fullName evidence="2">Extracellular solute-binding protein</fullName>
    </submittedName>
</protein>
<comment type="caution">
    <text evidence="2">The sequence shown here is derived from an EMBL/GenBank/DDBJ whole genome shotgun (WGS) entry which is preliminary data.</text>
</comment>
<evidence type="ECO:0000256" key="1">
    <source>
        <dbReference type="SAM" id="Phobius"/>
    </source>
</evidence>
<dbReference type="EMBL" id="WHOD01000052">
    <property type="protein sequence ID" value="NOU93955.1"/>
    <property type="molecule type" value="Genomic_DNA"/>
</dbReference>
<keyword evidence="3" id="KW-1185">Reference proteome</keyword>
<proteinExistence type="predicted"/>
<dbReference type="AlphaFoldDB" id="A0A972K0L7"/>
<dbReference type="Gene3D" id="3.40.190.10">
    <property type="entry name" value="Periplasmic binding protein-like II"/>
    <property type="match status" value="1"/>
</dbReference>
<dbReference type="RefSeq" id="WP_171652160.1">
    <property type="nucleotide sequence ID" value="NZ_WHOD01000052.1"/>
</dbReference>
<evidence type="ECO:0000313" key="3">
    <source>
        <dbReference type="Proteomes" id="UP000641588"/>
    </source>
</evidence>
<gene>
    <name evidence="2" type="ORF">GC093_12105</name>
</gene>
<dbReference type="Proteomes" id="UP000641588">
    <property type="component" value="Unassembled WGS sequence"/>
</dbReference>
<keyword evidence="1" id="KW-0812">Transmembrane</keyword>
<dbReference type="InterPro" id="IPR006059">
    <property type="entry name" value="SBP"/>
</dbReference>